<dbReference type="GO" id="GO:0005737">
    <property type="term" value="C:cytoplasm"/>
    <property type="evidence" value="ECO:0007669"/>
    <property type="project" value="TreeGrafter"/>
</dbReference>
<keyword evidence="6" id="KW-1185">Reference proteome</keyword>
<evidence type="ECO:0000313" key="5">
    <source>
        <dbReference type="EMBL" id="RWU08567.1"/>
    </source>
</evidence>
<dbReference type="Pfam" id="PF02771">
    <property type="entry name" value="Acyl-CoA_dh_N"/>
    <property type="match status" value="1"/>
</dbReference>
<dbReference type="PIRSF" id="PIRSF016578">
    <property type="entry name" value="HsaA"/>
    <property type="match status" value="1"/>
</dbReference>
<name>A0A443YX72_9SPHI</name>
<dbReference type="InterPro" id="IPR046373">
    <property type="entry name" value="Acyl-CoA_Oxase/DH_mid-dom_sf"/>
</dbReference>
<gene>
    <name evidence="5" type="ORF">DPV69_09355</name>
</gene>
<evidence type="ECO:0000259" key="4">
    <source>
        <dbReference type="Pfam" id="PF08028"/>
    </source>
</evidence>
<evidence type="ECO:0000259" key="3">
    <source>
        <dbReference type="Pfam" id="PF02771"/>
    </source>
</evidence>
<dbReference type="GO" id="GO:0033539">
    <property type="term" value="P:fatty acid beta-oxidation using acyl-CoA dehydrogenase"/>
    <property type="evidence" value="ECO:0007669"/>
    <property type="project" value="TreeGrafter"/>
</dbReference>
<dbReference type="OrthoDB" id="1170793at2"/>
<protein>
    <submittedName>
        <fullName evidence="5">Acyl-CoA dehydrogenase</fullName>
    </submittedName>
</protein>
<accession>A0A443YX72</accession>
<dbReference type="Proteomes" id="UP000284120">
    <property type="component" value="Unassembled WGS sequence"/>
</dbReference>
<dbReference type="EMBL" id="SAYW01000002">
    <property type="protein sequence ID" value="RWU08567.1"/>
    <property type="molecule type" value="Genomic_DNA"/>
</dbReference>
<dbReference type="InterPro" id="IPR050741">
    <property type="entry name" value="Acyl-CoA_dehydrogenase"/>
</dbReference>
<reference evidence="5 6" key="1">
    <citation type="submission" date="2018-06" db="EMBL/GenBank/DDBJ databases">
        <title>Pedobacter endophyticus sp. nov., an endophytic bacterium isolated from a leaf of Triticum aestivum.</title>
        <authorList>
            <person name="Zhang L."/>
        </authorList>
    </citation>
    <scope>NUCLEOTIDE SEQUENCE [LARGE SCALE GENOMIC DNA]</scope>
    <source>
        <strain evidence="5 6">CM134L-2</strain>
    </source>
</reference>
<organism evidence="5 6">
    <name type="scientific">Pedobacter chitinilyticus</name>
    <dbReference type="NCBI Taxonomy" id="2233776"/>
    <lineage>
        <taxon>Bacteria</taxon>
        <taxon>Pseudomonadati</taxon>
        <taxon>Bacteroidota</taxon>
        <taxon>Sphingobacteriia</taxon>
        <taxon>Sphingobacteriales</taxon>
        <taxon>Sphingobacteriaceae</taxon>
        <taxon>Pedobacter</taxon>
    </lineage>
</organism>
<dbReference type="InterPro" id="IPR013786">
    <property type="entry name" value="AcylCoA_DH/ox_N"/>
</dbReference>
<dbReference type="GO" id="GO:0003995">
    <property type="term" value="F:acyl-CoA dehydrogenase activity"/>
    <property type="evidence" value="ECO:0007669"/>
    <property type="project" value="TreeGrafter"/>
</dbReference>
<dbReference type="SUPFAM" id="SSF56645">
    <property type="entry name" value="Acyl-CoA dehydrogenase NM domain-like"/>
    <property type="match status" value="1"/>
</dbReference>
<dbReference type="Gene3D" id="1.20.140.10">
    <property type="entry name" value="Butyryl-CoA Dehydrogenase, subunit A, domain 3"/>
    <property type="match status" value="1"/>
</dbReference>
<feature type="domain" description="Acyl-CoA dehydrogenase/oxidase N-terminal" evidence="3">
    <location>
        <begin position="7"/>
        <end position="80"/>
    </location>
</feature>
<keyword evidence="1" id="KW-0560">Oxidoreductase</keyword>
<dbReference type="AlphaFoldDB" id="A0A443YX72"/>
<dbReference type="InterPro" id="IPR013107">
    <property type="entry name" value="Acyl-CoA_DH_C"/>
</dbReference>
<dbReference type="Pfam" id="PF08028">
    <property type="entry name" value="Acyl-CoA_dh_2"/>
    <property type="match status" value="1"/>
</dbReference>
<dbReference type="Gene3D" id="2.40.110.10">
    <property type="entry name" value="Butyryl-CoA Dehydrogenase, subunit A, domain 2"/>
    <property type="match status" value="1"/>
</dbReference>
<comment type="similarity">
    <text evidence="2">Belongs to the HpaH/HsaA monooxygenase family.</text>
</comment>
<dbReference type="InterPro" id="IPR009100">
    <property type="entry name" value="AcylCoA_DH/oxidase_NM_dom_sf"/>
</dbReference>
<dbReference type="GO" id="GO:0050660">
    <property type="term" value="F:flavin adenine dinucleotide binding"/>
    <property type="evidence" value="ECO:0007669"/>
    <property type="project" value="InterPro"/>
</dbReference>
<evidence type="ECO:0000256" key="1">
    <source>
        <dbReference type="ARBA" id="ARBA00023002"/>
    </source>
</evidence>
<dbReference type="InterPro" id="IPR037069">
    <property type="entry name" value="AcylCoA_DH/ox_N_sf"/>
</dbReference>
<evidence type="ECO:0000256" key="2">
    <source>
        <dbReference type="ARBA" id="ARBA00049661"/>
    </source>
</evidence>
<feature type="domain" description="Acyl-CoA dehydrogenase C-terminal" evidence="4">
    <location>
        <begin position="232"/>
        <end position="357"/>
    </location>
</feature>
<dbReference type="RefSeq" id="WP_113647082.1">
    <property type="nucleotide sequence ID" value="NZ_QMHN01000002.1"/>
</dbReference>
<proteinExistence type="inferred from homology"/>
<evidence type="ECO:0000313" key="6">
    <source>
        <dbReference type="Proteomes" id="UP000284120"/>
    </source>
</evidence>
<comment type="caution">
    <text evidence="5">The sequence shown here is derived from an EMBL/GenBank/DDBJ whole genome shotgun (WGS) entry which is preliminary data.</text>
</comment>
<dbReference type="PANTHER" id="PTHR48083">
    <property type="entry name" value="MEDIUM-CHAIN SPECIFIC ACYL-COA DEHYDROGENASE, MITOCHONDRIAL-RELATED"/>
    <property type="match status" value="1"/>
</dbReference>
<sequence length="359" mass="40568">MEQFTQTWQEAILALAPQSEAMGELHPDILEIAYEQEWFKLYVPKAYGGPGKKLPEILRIEEDLAYVDGSTAWTVTLCSGAAWFAGFLDPTLAEEIFADRKVCFAGSGAVGGTAQKTKEGYRINGHWKYASGALHATIFTANCLLQDEQGNNLFDEEENPIIESFILKRDEVEILSGWSYFGLVATGSHAFDVHDVEVPANRSFKINTEIKVADEGFNYPFLQLAETTLTVNNLGMARRFVDLVGESFFNRSGFKRYSPEQVTYFEQELAKGKHTLSTIRDHFYEAFDLSWHQLINNGKIEEAVLKEVSRLSRELSHQSRSIVDTLYPYAGLEAAKKETELNRVWRDLHTASQHALLTF</sequence>
<dbReference type="PANTHER" id="PTHR48083:SF5">
    <property type="entry name" value="NRGC PROTEIN"/>
    <property type="match status" value="1"/>
</dbReference>
<dbReference type="Gene3D" id="1.10.540.10">
    <property type="entry name" value="Acyl-CoA dehydrogenase/oxidase, N-terminal domain"/>
    <property type="match status" value="1"/>
</dbReference>